<evidence type="ECO:0000313" key="1">
    <source>
        <dbReference type="EMBL" id="KNE02789.1"/>
    </source>
</evidence>
<comment type="caution">
    <text evidence="1">The sequence shown here is derived from an EMBL/GenBank/DDBJ whole genome shotgun (WGS) entry which is preliminary data.</text>
</comment>
<reference evidence="2" key="1">
    <citation type="journal article" date="2015" name="BMC Genomics">
        <title>Draft genome of a commonly misdiagnosed multidrug resistant pathogen Candida auris.</title>
        <authorList>
            <person name="Chatterjee S."/>
            <person name="Alampalli S.V."/>
            <person name="Nageshan R.K."/>
            <person name="Chettiar S.T."/>
            <person name="Joshi S."/>
            <person name="Tatu U.S."/>
        </authorList>
    </citation>
    <scope>NUCLEOTIDE SEQUENCE [LARGE SCALE GENOMIC DNA]</scope>
    <source>
        <strain evidence="2">6684</strain>
    </source>
</reference>
<sequence length="48" mass="5466">MGALIGFRWGIDPDKRGTLLVGTRDSKIQRAVRRLLYLQSLEQAITDH</sequence>
<name>A0A0L0P8X7_CANAR</name>
<dbReference type="EMBL" id="LGST01000002">
    <property type="protein sequence ID" value="KNE02789.1"/>
    <property type="molecule type" value="Genomic_DNA"/>
</dbReference>
<gene>
    <name evidence="1" type="ORF">QG37_00167</name>
</gene>
<protein>
    <submittedName>
        <fullName evidence="1">Uncharacterized protein</fullName>
    </submittedName>
</protein>
<accession>A0A0L0P8X7</accession>
<dbReference type="VEuPathDB" id="FungiDB:QG37_00167"/>
<dbReference type="Proteomes" id="UP000037122">
    <property type="component" value="Unassembled WGS sequence"/>
</dbReference>
<dbReference type="AlphaFoldDB" id="A0A0L0P8X7"/>
<proteinExistence type="predicted"/>
<organism evidence="1 2">
    <name type="scientific">Candidozyma auris</name>
    <name type="common">Yeast</name>
    <name type="synonym">Candida auris</name>
    <dbReference type="NCBI Taxonomy" id="498019"/>
    <lineage>
        <taxon>Eukaryota</taxon>
        <taxon>Fungi</taxon>
        <taxon>Dikarya</taxon>
        <taxon>Ascomycota</taxon>
        <taxon>Saccharomycotina</taxon>
        <taxon>Pichiomycetes</taxon>
        <taxon>Metschnikowiaceae</taxon>
        <taxon>Candidozyma</taxon>
    </lineage>
</organism>
<evidence type="ECO:0000313" key="2">
    <source>
        <dbReference type="Proteomes" id="UP000037122"/>
    </source>
</evidence>